<keyword evidence="2" id="KW-1185">Reference proteome</keyword>
<protein>
    <submittedName>
        <fullName evidence="1">Uncharacterized protein</fullName>
    </submittedName>
</protein>
<name>A0ABN2XCZ8_9MICC</name>
<organism evidence="1 2">
    <name type="scientific">Kocuria atrinae</name>
    <dbReference type="NCBI Taxonomy" id="592377"/>
    <lineage>
        <taxon>Bacteria</taxon>
        <taxon>Bacillati</taxon>
        <taxon>Actinomycetota</taxon>
        <taxon>Actinomycetes</taxon>
        <taxon>Micrococcales</taxon>
        <taxon>Micrococcaceae</taxon>
        <taxon>Kocuria</taxon>
    </lineage>
</organism>
<proteinExistence type="predicted"/>
<dbReference type="Proteomes" id="UP001500166">
    <property type="component" value="Unassembled WGS sequence"/>
</dbReference>
<dbReference type="EMBL" id="BAAAQA010000002">
    <property type="protein sequence ID" value="GAA2109384.1"/>
    <property type="molecule type" value="Genomic_DNA"/>
</dbReference>
<accession>A0ABN2XCZ8</accession>
<comment type="caution">
    <text evidence="1">The sequence shown here is derived from an EMBL/GenBank/DDBJ whole genome shotgun (WGS) entry which is preliminary data.</text>
</comment>
<reference evidence="1 2" key="1">
    <citation type="journal article" date="2019" name="Int. J. Syst. Evol. Microbiol.">
        <title>The Global Catalogue of Microorganisms (GCM) 10K type strain sequencing project: providing services to taxonomists for standard genome sequencing and annotation.</title>
        <authorList>
            <consortium name="The Broad Institute Genomics Platform"/>
            <consortium name="The Broad Institute Genome Sequencing Center for Infectious Disease"/>
            <person name="Wu L."/>
            <person name="Ma J."/>
        </authorList>
    </citation>
    <scope>NUCLEOTIDE SEQUENCE [LARGE SCALE GENOMIC DNA]</scope>
    <source>
        <strain evidence="1 2">JCM 15914</strain>
    </source>
</reference>
<evidence type="ECO:0000313" key="1">
    <source>
        <dbReference type="EMBL" id="GAA2109384.1"/>
    </source>
</evidence>
<sequence length="62" mass="6686">MGQFETCVVGGDVHAHERGFSWIRCGTGRVFSRVSAEGNLTLTTVPWAPEIALIRGITARAV</sequence>
<gene>
    <name evidence="1" type="ORF">GCM10009824_03310</name>
</gene>
<evidence type="ECO:0000313" key="2">
    <source>
        <dbReference type="Proteomes" id="UP001500166"/>
    </source>
</evidence>